<dbReference type="InterPro" id="IPR011990">
    <property type="entry name" value="TPR-like_helical_dom_sf"/>
</dbReference>
<dbReference type="Gene3D" id="1.25.40.10">
    <property type="entry name" value="Tetratricopeptide repeat domain"/>
    <property type="match status" value="1"/>
</dbReference>
<reference evidence="1" key="1">
    <citation type="journal article" date="2022" name="Cell">
        <title>Design, construction, and in vivo augmentation of a complex gut microbiome.</title>
        <authorList>
            <person name="Cheng A.G."/>
            <person name="Ho P.Y."/>
            <person name="Aranda-Diaz A."/>
            <person name="Jain S."/>
            <person name="Yu F.B."/>
            <person name="Meng X."/>
            <person name="Wang M."/>
            <person name="Iakiviak M."/>
            <person name="Nagashima K."/>
            <person name="Zhao A."/>
            <person name="Murugkar P."/>
            <person name="Patil A."/>
            <person name="Atabakhsh K."/>
            <person name="Weakley A."/>
            <person name="Yan J."/>
            <person name="Brumbaugh A.R."/>
            <person name="Higginbottom S."/>
            <person name="Dimas A."/>
            <person name="Shiver A.L."/>
            <person name="Deutschbauer A."/>
            <person name="Neff N."/>
            <person name="Sonnenburg J.L."/>
            <person name="Huang K.C."/>
            <person name="Fischbach M.A."/>
        </authorList>
    </citation>
    <scope>NUCLEOTIDE SEQUENCE</scope>
    <source>
        <strain evidence="1">AP11</strain>
    </source>
</reference>
<gene>
    <name evidence="1" type="ORF">NQ491_00965</name>
</gene>
<evidence type="ECO:0000313" key="2">
    <source>
        <dbReference type="Proteomes" id="UP001059295"/>
    </source>
</evidence>
<keyword evidence="2" id="KW-1185">Reference proteome</keyword>
<evidence type="ECO:0000313" key="1">
    <source>
        <dbReference type="EMBL" id="UWN57376.1"/>
    </source>
</evidence>
<protein>
    <recommendedName>
        <fullName evidence="3">Tetratricopeptide repeat protein</fullName>
    </recommendedName>
</protein>
<accession>A0ABY5V1K7</accession>
<dbReference type="SUPFAM" id="SSF48452">
    <property type="entry name" value="TPR-like"/>
    <property type="match status" value="1"/>
</dbReference>
<dbReference type="Proteomes" id="UP001059295">
    <property type="component" value="Chromosome"/>
</dbReference>
<dbReference type="EMBL" id="CP102294">
    <property type="protein sequence ID" value="UWN57376.1"/>
    <property type="molecule type" value="Genomic_DNA"/>
</dbReference>
<evidence type="ECO:0008006" key="3">
    <source>
        <dbReference type="Google" id="ProtNLM"/>
    </source>
</evidence>
<sequence>MEALGGVPRRSAPNAERLFGAGVLYVACGEWAAAYRCFERCGSENGTARYNSALCCFMVGWYEECYRLLCLAERLLADIPTRGADTGGYGLTPQPLPEAFRHWEAASELSRCPLLPETTRDDALMLILRLRAEAAFRLGRYEEVRTIATRLGHRYEQIENLLKRIDP</sequence>
<dbReference type="GeneID" id="82890261"/>
<proteinExistence type="predicted"/>
<name>A0ABY5V1K7_9BACT</name>
<organism evidence="1 2">
    <name type="scientific">Alistipes ihumii AP11</name>
    <dbReference type="NCBI Taxonomy" id="1211813"/>
    <lineage>
        <taxon>Bacteria</taxon>
        <taxon>Pseudomonadati</taxon>
        <taxon>Bacteroidota</taxon>
        <taxon>Bacteroidia</taxon>
        <taxon>Bacteroidales</taxon>
        <taxon>Rikenellaceae</taxon>
        <taxon>Alistipes</taxon>
    </lineage>
</organism>
<dbReference type="RefSeq" id="WP_074431109.1">
    <property type="nucleotide sequence ID" value="NZ_CAPH01000006.1"/>
</dbReference>